<evidence type="ECO:0000259" key="2">
    <source>
        <dbReference type="PROSITE" id="PS51736"/>
    </source>
</evidence>
<keyword evidence="5" id="KW-1185">Reference proteome</keyword>
<feature type="region of interest" description="Disordered" evidence="1">
    <location>
        <begin position="131"/>
        <end position="152"/>
    </location>
</feature>
<evidence type="ECO:0000256" key="1">
    <source>
        <dbReference type="SAM" id="MobiDB-lite"/>
    </source>
</evidence>
<organism evidence="4 5">
    <name type="scientific">Georgenia faecalis</name>
    <dbReference type="NCBI Taxonomy" id="2483799"/>
    <lineage>
        <taxon>Bacteria</taxon>
        <taxon>Bacillati</taxon>
        <taxon>Actinomycetota</taxon>
        <taxon>Actinomycetes</taxon>
        <taxon>Micrococcales</taxon>
        <taxon>Bogoriellaceae</taxon>
        <taxon>Georgenia</taxon>
    </lineage>
</organism>
<dbReference type="InterPro" id="IPR036162">
    <property type="entry name" value="Resolvase-like_N_sf"/>
</dbReference>
<gene>
    <name evidence="4" type="ORF">ACFO3F_02875</name>
</gene>
<dbReference type="PANTHER" id="PTHR30461:SF23">
    <property type="entry name" value="DNA RECOMBINASE-RELATED"/>
    <property type="match status" value="1"/>
</dbReference>
<reference evidence="5" key="1">
    <citation type="journal article" date="2019" name="Int. J. Syst. Evol. Microbiol.">
        <title>The Global Catalogue of Microorganisms (GCM) 10K type strain sequencing project: providing services to taxonomists for standard genome sequencing and annotation.</title>
        <authorList>
            <consortium name="The Broad Institute Genomics Platform"/>
            <consortium name="The Broad Institute Genome Sequencing Center for Infectious Disease"/>
            <person name="Wu L."/>
            <person name="Ma J."/>
        </authorList>
    </citation>
    <scope>NUCLEOTIDE SEQUENCE [LARGE SCALE GENOMIC DNA]</scope>
    <source>
        <strain evidence="5">JCM 3369</strain>
    </source>
</reference>
<dbReference type="InterPro" id="IPR006119">
    <property type="entry name" value="Resolv_N"/>
</dbReference>
<dbReference type="Gene3D" id="3.90.1750.20">
    <property type="entry name" value="Putative Large Serine Recombinase, Chain B, Domain 2"/>
    <property type="match status" value="1"/>
</dbReference>
<evidence type="ECO:0000259" key="3">
    <source>
        <dbReference type="PROSITE" id="PS51737"/>
    </source>
</evidence>
<feature type="domain" description="Recombinase" evidence="3">
    <location>
        <begin position="149"/>
        <end position="257"/>
    </location>
</feature>
<evidence type="ECO:0000313" key="5">
    <source>
        <dbReference type="Proteomes" id="UP001595955"/>
    </source>
</evidence>
<sequence>MYTRQSFDRQGEGAAVARQLEDCRRLADLRGWPIVVEHQDNDRSAAGTTTRPGFEALLSDVAAGRAGAVIAWNLDRLTRNRRDTVRLIETCQEAGATIAVVRGSDLDMSTPAGRMTADLLAAVARNEIETKSDRQRRANLQRAQAGKPPQGRRAFRYTADGMTILDAEANLIRAGYDVLLAGGSLSSIARTWNAAGVATTADGRWNTSNVRRLLASPRYAAVRIHRGEVLGPGTWPAVVEESTWRAAVALLTDPARSTVKDRSIKYTLTRIATCAKCGAKMATGRTQHGVRTYQCSGAKHLSVKAADVDEYVHALVVARLARPDAAELVRPSSNVDVPALRTEANALRGRLDEGARLFADGTITGAQLARINGDVEAALEVVERKIAAAGERDVLARFVGADDVAALWGRLDVLTQRAVIDALFSGIVLHSPGRGARNFRPECVEVLWR</sequence>
<dbReference type="Proteomes" id="UP001595955">
    <property type="component" value="Unassembled WGS sequence"/>
</dbReference>
<comment type="caution">
    <text evidence="4">The sequence shown here is derived from an EMBL/GenBank/DDBJ whole genome shotgun (WGS) entry which is preliminary data.</text>
</comment>
<feature type="domain" description="Resolvase/invertase-type recombinase catalytic" evidence="2">
    <location>
        <begin position="1"/>
        <end position="146"/>
    </location>
</feature>
<dbReference type="InterPro" id="IPR011109">
    <property type="entry name" value="DNA_bind_recombinase_dom"/>
</dbReference>
<proteinExistence type="predicted"/>
<dbReference type="SUPFAM" id="SSF53041">
    <property type="entry name" value="Resolvase-like"/>
    <property type="match status" value="1"/>
</dbReference>
<dbReference type="EMBL" id="JBHSGF010000002">
    <property type="protein sequence ID" value="MFC4554180.1"/>
    <property type="molecule type" value="Genomic_DNA"/>
</dbReference>
<dbReference type="InterPro" id="IPR050639">
    <property type="entry name" value="SSR_resolvase"/>
</dbReference>
<evidence type="ECO:0000313" key="4">
    <source>
        <dbReference type="EMBL" id="MFC4554180.1"/>
    </source>
</evidence>
<dbReference type="PROSITE" id="PS51737">
    <property type="entry name" value="RECOMBINASE_DNA_BIND"/>
    <property type="match status" value="1"/>
</dbReference>
<dbReference type="Gene3D" id="3.40.50.1390">
    <property type="entry name" value="Resolvase, N-terminal catalytic domain"/>
    <property type="match status" value="1"/>
</dbReference>
<dbReference type="InterPro" id="IPR038109">
    <property type="entry name" value="DNA_bind_recomb_sf"/>
</dbReference>
<accession>A0ABV9D659</accession>
<dbReference type="CDD" id="cd00338">
    <property type="entry name" value="Ser_Recombinase"/>
    <property type="match status" value="1"/>
</dbReference>
<protein>
    <submittedName>
        <fullName evidence="4">Recombinase family protein</fullName>
    </submittedName>
</protein>
<dbReference type="RefSeq" id="WP_164471454.1">
    <property type="nucleotide sequence ID" value="NZ_CP033325.1"/>
</dbReference>
<dbReference type="Pfam" id="PF07508">
    <property type="entry name" value="Recombinase"/>
    <property type="match status" value="1"/>
</dbReference>
<dbReference type="SMART" id="SM00857">
    <property type="entry name" value="Resolvase"/>
    <property type="match status" value="1"/>
</dbReference>
<dbReference type="Pfam" id="PF00239">
    <property type="entry name" value="Resolvase"/>
    <property type="match status" value="1"/>
</dbReference>
<dbReference type="PROSITE" id="PS51736">
    <property type="entry name" value="RECOMBINASES_3"/>
    <property type="match status" value="1"/>
</dbReference>
<name>A0ABV9D659_9MICO</name>
<dbReference type="PANTHER" id="PTHR30461">
    <property type="entry name" value="DNA-INVERTASE FROM LAMBDOID PROPHAGE"/>
    <property type="match status" value="1"/>
</dbReference>